<sequence length="70" mass="7637">MCIALSFSSNDLVHKFNDSGLLDELQLRLPLMQSEAEEGDEHVPRGAGCFDGLFMSKYCAVHGSDSETSV</sequence>
<dbReference type="AlphaFoldDB" id="A0AAN9S326"/>
<keyword evidence="2" id="KW-1185">Reference proteome</keyword>
<dbReference type="Proteomes" id="UP001386955">
    <property type="component" value="Unassembled WGS sequence"/>
</dbReference>
<comment type="caution">
    <text evidence="1">The sequence shown here is derived from an EMBL/GenBank/DDBJ whole genome shotgun (WGS) entry which is preliminary data.</text>
</comment>
<gene>
    <name evidence="1" type="ORF">VNO78_22906</name>
</gene>
<dbReference type="EMBL" id="JAYMYS010000006">
    <property type="protein sequence ID" value="KAK7388101.1"/>
    <property type="molecule type" value="Genomic_DNA"/>
</dbReference>
<proteinExistence type="predicted"/>
<evidence type="ECO:0000313" key="1">
    <source>
        <dbReference type="EMBL" id="KAK7388101.1"/>
    </source>
</evidence>
<accession>A0AAN9S326</accession>
<protein>
    <submittedName>
        <fullName evidence="1">Uncharacterized protein</fullName>
    </submittedName>
</protein>
<reference evidence="1 2" key="1">
    <citation type="submission" date="2024-01" db="EMBL/GenBank/DDBJ databases">
        <title>The genomes of 5 underutilized Papilionoideae crops provide insights into root nodulation and disease resistanc.</title>
        <authorList>
            <person name="Jiang F."/>
        </authorList>
    </citation>
    <scope>NUCLEOTIDE SEQUENCE [LARGE SCALE GENOMIC DNA]</scope>
    <source>
        <strain evidence="1">DUOXIRENSHENG_FW03</strain>
        <tissue evidence="1">Leaves</tissue>
    </source>
</reference>
<organism evidence="1 2">
    <name type="scientific">Psophocarpus tetragonolobus</name>
    <name type="common">Winged bean</name>
    <name type="synonym">Dolichos tetragonolobus</name>
    <dbReference type="NCBI Taxonomy" id="3891"/>
    <lineage>
        <taxon>Eukaryota</taxon>
        <taxon>Viridiplantae</taxon>
        <taxon>Streptophyta</taxon>
        <taxon>Embryophyta</taxon>
        <taxon>Tracheophyta</taxon>
        <taxon>Spermatophyta</taxon>
        <taxon>Magnoliopsida</taxon>
        <taxon>eudicotyledons</taxon>
        <taxon>Gunneridae</taxon>
        <taxon>Pentapetalae</taxon>
        <taxon>rosids</taxon>
        <taxon>fabids</taxon>
        <taxon>Fabales</taxon>
        <taxon>Fabaceae</taxon>
        <taxon>Papilionoideae</taxon>
        <taxon>50 kb inversion clade</taxon>
        <taxon>NPAAA clade</taxon>
        <taxon>indigoferoid/millettioid clade</taxon>
        <taxon>Phaseoleae</taxon>
        <taxon>Psophocarpus</taxon>
    </lineage>
</organism>
<evidence type="ECO:0000313" key="2">
    <source>
        <dbReference type="Proteomes" id="UP001386955"/>
    </source>
</evidence>
<name>A0AAN9S326_PSOTE</name>